<dbReference type="OrthoDB" id="9807941at2"/>
<dbReference type="CDD" id="cd03064">
    <property type="entry name" value="TRX_Fd_NuoE"/>
    <property type="match status" value="1"/>
</dbReference>
<evidence type="ECO:0000256" key="3">
    <source>
        <dbReference type="ARBA" id="ARBA00022723"/>
    </source>
</evidence>
<dbReference type="PANTHER" id="PTHR10371">
    <property type="entry name" value="NADH DEHYDROGENASE UBIQUINONE FLAVOPROTEIN 2, MITOCHONDRIAL"/>
    <property type="match status" value="1"/>
</dbReference>
<evidence type="ECO:0000256" key="7">
    <source>
        <dbReference type="SAM" id="MobiDB-lite"/>
    </source>
</evidence>
<comment type="similarity">
    <text evidence="1">Belongs to the complex I 24 kDa subunit family.</text>
</comment>
<dbReference type="NCBIfam" id="TIGR01958">
    <property type="entry name" value="nuoE_fam"/>
    <property type="match status" value="1"/>
</dbReference>
<dbReference type="Gene3D" id="3.40.30.10">
    <property type="entry name" value="Glutaredoxin"/>
    <property type="match status" value="1"/>
</dbReference>
<dbReference type="PANTHER" id="PTHR10371:SF3">
    <property type="entry name" value="NADH DEHYDROGENASE [UBIQUINONE] FLAVOPROTEIN 2, MITOCHONDRIAL"/>
    <property type="match status" value="1"/>
</dbReference>
<evidence type="ECO:0000256" key="4">
    <source>
        <dbReference type="ARBA" id="ARBA00023004"/>
    </source>
</evidence>
<dbReference type="Pfam" id="PF01257">
    <property type="entry name" value="2Fe-2S_thioredx"/>
    <property type="match status" value="1"/>
</dbReference>
<evidence type="ECO:0000256" key="6">
    <source>
        <dbReference type="ARBA" id="ARBA00034078"/>
    </source>
</evidence>
<keyword evidence="2" id="KW-0001">2Fe-2S</keyword>
<evidence type="ECO:0000313" key="8">
    <source>
        <dbReference type="EMBL" id="GEK18962.1"/>
    </source>
</evidence>
<feature type="region of interest" description="Disordered" evidence="7">
    <location>
        <begin position="226"/>
        <end position="298"/>
    </location>
</feature>
<gene>
    <name evidence="8" type="ORF">CPE01_26950</name>
</gene>
<dbReference type="InterPro" id="IPR042128">
    <property type="entry name" value="NuoE_dom"/>
</dbReference>
<dbReference type="InterPro" id="IPR036249">
    <property type="entry name" value="Thioredoxin-like_sf"/>
</dbReference>
<protein>
    <recommendedName>
        <fullName evidence="10">NADH-quinone oxidoreductase subunit E</fullName>
    </recommendedName>
</protein>
<name>A0A510UW91_9CELL</name>
<comment type="cofactor">
    <cofactor evidence="6">
        <name>[2Fe-2S] cluster</name>
        <dbReference type="ChEBI" id="CHEBI:190135"/>
    </cofactor>
</comment>
<dbReference type="NCBIfam" id="NF005721">
    <property type="entry name" value="PRK07539.1-1"/>
    <property type="match status" value="1"/>
</dbReference>
<keyword evidence="4" id="KW-0408">Iron</keyword>
<dbReference type="Gene3D" id="1.10.10.1590">
    <property type="entry name" value="NADH-quinone oxidoreductase subunit E"/>
    <property type="match status" value="1"/>
</dbReference>
<evidence type="ECO:0000313" key="9">
    <source>
        <dbReference type="Proteomes" id="UP000321386"/>
    </source>
</evidence>
<dbReference type="FunFam" id="1.10.10.1590:FF:000001">
    <property type="entry name" value="NADH-quinone oxidoreductase subunit E"/>
    <property type="match status" value="1"/>
</dbReference>
<feature type="compositionally biased region" description="Basic and acidic residues" evidence="7">
    <location>
        <begin position="275"/>
        <end position="298"/>
    </location>
</feature>
<dbReference type="EMBL" id="BJUA01000015">
    <property type="protein sequence ID" value="GEK18962.1"/>
    <property type="molecule type" value="Genomic_DNA"/>
</dbReference>
<dbReference type="InterPro" id="IPR002023">
    <property type="entry name" value="NuoE-like"/>
</dbReference>
<accession>A0A510UW91</accession>
<dbReference type="InterPro" id="IPR041921">
    <property type="entry name" value="NuoE_N"/>
</dbReference>
<evidence type="ECO:0000256" key="2">
    <source>
        <dbReference type="ARBA" id="ARBA00022714"/>
    </source>
</evidence>
<sequence>MSVEELVPRGEGQAHRTSYDEATRARLDAEAAQIIARYPQERSALLPLLHLVQSEDGYVSPRGIAFCAATLGITTAEVSAVATFYTQYKRHPNGEYTVGVCTNTLCAIMGGDAIYEHLCDHLGIGHDETTEDGKITLERVECNAACDYAPVMMVNWEFFDNQTPASAAEVVDRLRAGEDVAPTRGADKVVSFKEMSHVLAGFLDGRADEGVGAGEATLRGTVLAHDEGWTAPPFPGEDEPARAPRTKTTPKAAGATTASAKPRTGGEQSSAERPVTSEKDASASEQDTKQASADAKED</sequence>
<keyword evidence="5" id="KW-0411">Iron-sulfur</keyword>
<dbReference type="AlphaFoldDB" id="A0A510UW91"/>
<dbReference type="RefSeq" id="WP_146807349.1">
    <property type="nucleotide sequence ID" value="NZ_BJUA01000015.1"/>
</dbReference>
<dbReference type="GO" id="GO:0046872">
    <property type="term" value="F:metal ion binding"/>
    <property type="evidence" value="ECO:0007669"/>
    <property type="project" value="UniProtKB-KW"/>
</dbReference>
<feature type="region of interest" description="Disordered" evidence="7">
    <location>
        <begin position="1"/>
        <end position="21"/>
    </location>
</feature>
<reference evidence="8 9" key="1">
    <citation type="submission" date="2019-07" db="EMBL/GenBank/DDBJ databases">
        <title>Whole genome shotgun sequence of Cellulomonas persica NBRC 101101.</title>
        <authorList>
            <person name="Hosoyama A."/>
            <person name="Uohara A."/>
            <person name="Ohji S."/>
            <person name="Ichikawa N."/>
        </authorList>
    </citation>
    <scope>NUCLEOTIDE SEQUENCE [LARGE SCALE GENOMIC DNA]</scope>
    <source>
        <strain evidence="8 9">NBRC 101101</strain>
    </source>
</reference>
<evidence type="ECO:0000256" key="1">
    <source>
        <dbReference type="ARBA" id="ARBA00010643"/>
    </source>
</evidence>
<keyword evidence="9" id="KW-1185">Reference proteome</keyword>
<dbReference type="SUPFAM" id="SSF52833">
    <property type="entry name" value="Thioredoxin-like"/>
    <property type="match status" value="1"/>
</dbReference>
<comment type="caution">
    <text evidence="8">The sequence shown here is derived from an EMBL/GenBank/DDBJ whole genome shotgun (WGS) entry which is preliminary data.</text>
</comment>
<organism evidence="8 9">
    <name type="scientific">Cellulomonas persica</name>
    <dbReference type="NCBI Taxonomy" id="76861"/>
    <lineage>
        <taxon>Bacteria</taxon>
        <taxon>Bacillati</taxon>
        <taxon>Actinomycetota</taxon>
        <taxon>Actinomycetes</taxon>
        <taxon>Micrococcales</taxon>
        <taxon>Cellulomonadaceae</taxon>
        <taxon>Cellulomonas</taxon>
    </lineage>
</organism>
<evidence type="ECO:0008006" key="10">
    <source>
        <dbReference type="Google" id="ProtNLM"/>
    </source>
</evidence>
<dbReference type="GO" id="GO:0051537">
    <property type="term" value="F:2 iron, 2 sulfur cluster binding"/>
    <property type="evidence" value="ECO:0007669"/>
    <property type="project" value="UniProtKB-KW"/>
</dbReference>
<feature type="compositionally biased region" description="Low complexity" evidence="7">
    <location>
        <begin position="246"/>
        <end position="263"/>
    </location>
</feature>
<dbReference type="Proteomes" id="UP000321386">
    <property type="component" value="Unassembled WGS sequence"/>
</dbReference>
<evidence type="ECO:0000256" key="5">
    <source>
        <dbReference type="ARBA" id="ARBA00023014"/>
    </source>
</evidence>
<proteinExistence type="inferred from homology"/>
<dbReference type="GO" id="GO:0003954">
    <property type="term" value="F:NADH dehydrogenase activity"/>
    <property type="evidence" value="ECO:0007669"/>
    <property type="project" value="TreeGrafter"/>
</dbReference>
<keyword evidence="3" id="KW-0479">Metal-binding</keyword>